<evidence type="ECO:0000256" key="4">
    <source>
        <dbReference type="SAM" id="MobiDB-lite"/>
    </source>
</evidence>
<dbReference type="Pfam" id="PF06386">
    <property type="entry name" value="GvpL_GvpF"/>
    <property type="match status" value="1"/>
</dbReference>
<keyword evidence="1" id="KW-0304">Gas vesicle</keyword>
<organism evidence="5 6">
    <name type="scientific">Actinacidiphila acididurans</name>
    <dbReference type="NCBI Taxonomy" id="2784346"/>
    <lineage>
        <taxon>Bacteria</taxon>
        <taxon>Bacillati</taxon>
        <taxon>Actinomycetota</taxon>
        <taxon>Actinomycetes</taxon>
        <taxon>Kitasatosporales</taxon>
        <taxon>Streptomycetaceae</taxon>
        <taxon>Actinacidiphila</taxon>
    </lineage>
</organism>
<comment type="subcellular location">
    <subcellularLocation>
        <location evidence="2">Gas vesicle</location>
    </subcellularLocation>
</comment>
<feature type="compositionally biased region" description="Low complexity" evidence="4">
    <location>
        <begin position="272"/>
        <end position="284"/>
    </location>
</feature>
<dbReference type="Proteomes" id="UP000749040">
    <property type="component" value="Unassembled WGS sequence"/>
</dbReference>
<keyword evidence="6" id="KW-1185">Reference proteome</keyword>
<dbReference type="EMBL" id="JADKYB010000008">
    <property type="protein sequence ID" value="MBM9506328.1"/>
    <property type="molecule type" value="Genomic_DNA"/>
</dbReference>
<evidence type="ECO:0000313" key="6">
    <source>
        <dbReference type="Proteomes" id="UP000749040"/>
    </source>
</evidence>
<reference evidence="5 6" key="1">
    <citation type="submission" date="2021-01" db="EMBL/GenBank/DDBJ databases">
        <title>Streptomyces acididurans sp. nov., isolated from a peat swamp forest soil.</title>
        <authorList>
            <person name="Chantavorakit T."/>
            <person name="Duangmal K."/>
        </authorList>
    </citation>
    <scope>NUCLEOTIDE SEQUENCE [LARGE SCALE GENOMIC DNA]</scope>
    <source>
        <strain evidence="5 6">KK5PA1</strain>
    </source>
</reference>
<evidence type="ECO:0000313" key="5">
    <source>
        <dbReference type="EMBL" id="MBM9506328.1"/>
    </source>
</evidence>
<evidence type="ECO:0000256" key="1">
    <source>
        <dbReference type="ARBA" id="ARBA00022987"/>
    </source>
</evidence>
<feature type="region of interest" description="Disordered" evidence="4">
    <location>
        <begin position="272"/>
        <end position="304"/>
    </location>
</feature>
<proteinExistence type="inferred from homology"/>
<dbReference type="PANTHER" id="PTHR36852:SF1">
    <property type="entry name" value="PROTEIN GVPL 2"/>
    <property type="match status" value="1"/>
</dbReference>
<sequence length="304" mass="31674">MTQDPAGELVYVYAVAPAGPALDDAVARAGASGMAGGPVRTVAEGPLGALVCDVPAELFGEEALTAQLNDLDALEKLAREHHGTVAALSGAVTVLPLRLATLYADDAGVRRMLREGAEFLTARLARLAGTMEWGVKVYADLTAVDPADPVAPGPPGGPGAASAAPGTAGAGRAYLRQRLDRREALRRAYADAEILVGRVVERAGEFAVDRAWHRPQQGALAPTTGENIANLAFLVPYERAEAFRAAMDAFDGVRPGTRVEVTGPWAPYSFATAAPESVPEPAAESRTTDHPPVRDRPANGEARA</sequence>
<comment type="similarity">
    <text evidence="3">Belongs to the gas vesicle GvpF/GvpL family.</text>
</comment>
<dbReference type="InterPro" id="IPR009430">
    <property type="entry name" value="GvpL/GvpF"/>
</dbReference>
<name>A0ABS2TSL3_9ACTN</name>
<comment type="caution">
    <text evidence="5">The sequence shown here is derived from an EMBL/GenBank/DDBJ whole genome shotgun (WGS) entry which is preliminary data.</text>
</comment>
<dbReference type="PANTHER" id="PTHR36852">
    <property type="entry name" value="PROTEIN GVPL 2"/>
    <property type="match status" value="1"/>
</dbReference>
<evidence type="ECO:0000256" key="3">
    <source>
        <dbReference type="ARBA" id="ARBA00035643"/>
    </source>
</evidence>
<protein>
    <submittedName>
        <fullName evidence="5">GvpL/GvpF family gas vesicle protein</fullName>
    </submittedName>
</protein>
<feature type="compositionally biased region" description="Basic and acidic residues" evidence="4">
    <location>
        <begin position="286"/>
        <end position="304"/>
    </location>
</feature>
<dbReference type="RefSeq" id="WP_205358174.1">
    <property type="nucleotide sequence ID" value="NZ_JADKYB010000008.1"/>
</dbReference>
<evidence type="ECO:0000256" key="2">
    <source>
        <dbReference type="ARBA" id="ARBA00035108"/>
    </source>
</evidence>
<gene>
    <name evidence="5" type="ORF">ITX44_17570</name>
</gene>
<accession>A0ABS2TSL3</accession>